<dbReference type="InterPro" id="IPR005158">
    <property type="entry name" value="BTAD"/>
</dbReference>
<reference evidence="3 4" key="1">
    <citation type="submission" date="2008-01" db="EMBL/GenBank/DDBJ databases">
        <authorList>
            <person name="Wagner-Dobler I."/>
            <person name="Ferriera S."/>
            <person name="Johnson J."/>
            <person name="Kravitz S."/>
            <person name="Beeson K."/>
            <person name="Sutton G."/>
            <person name="Rogers Y.-H."/>
            <person name="Friedman R."/>
            <person name="Frazier M."/>
            <person name="Venter J.C."/>
        </authorList>
    </citation>
    <scope>NUCLEOTIDE SEQUENCE [LARGE SCALE GENOMIC DNA]</scope>
    <source>
        <strain evidence="4">DSM 17067 / NCIMB 14079 / DFL-11</strain>
    </source>
</reference>
<evidence type="ECO:0000313" key="3">
    <source>
        <dbReference type="EMBL" id="EEE45278.2"/>
    </source>
</evidence>
<dbReference type="SMART" id="SM01043">
    <property type="entry name" value="BTAD"/>
    <property type="match status" value="1"/>
</dbReference>
<dbReference type="GO" id="GO:0003677">
    <property type="term" value="F:DNA binding"/>
    <property type="evidence" value="ECO:0007669"/>
    <property type="project" value="UniProtKB-KW"/>
</dbReference>
<name>A0A5E8H0I9_ROSAD</name>
<feature type="domain" description="Bacterial transcriptional activator" evidence="2">
    <location>
        <begin position="87"/>
        <end position="224"/>
    </location>
</feature>
<dbReference type="AlphaFoldDB" id="A0A5E8H0I9"/>
<dbReference type="EMBL" id="ACCU02000002">
    <property type="protein sequence ID" value="EEE45278.2"/>
    <property type="molecule type" value="Genomic_DNA"/>
</dbReference>
<comment type="caution">
    <text evidence="3">The sequence shown here is derived from an EMBL/GenBank/DDBJ whole genome shotgun (WGS) entry which is preliminary data.</text>
</comment>
<reference evidence="3 4" key="2">
    <citation type="submission" date="2013-04" db="EMBL/GenBank/DDBJ databases">
        <authorList>
            <person name="Fiebig A."/>
            <person name="Pradella S."/>
            <person name="Wagner-Doebler I."/>
        </authorList>
    </citation>
    <scope>NUCLEOTIDE SEQUENCE [LARGE SCALE GENOMIC DNA]</scope>
    <source>
        <strain evidence="4">DSM 17067 / NCIMB 14079 / DFL-11</strain>
    </source>
</reference>
<keyword evidence="3" id="KW-0238">DNA-binding</keyword>
<proteinExistence type="predicted"/>
<protein>
    <submittedName>
        <fullName evidence="3">DNA-binding transcriptional activator of the SARP family</fullName>
    </submittedName>
</protein>
<dbReference type="PANTHER" id="PTHR35807">
    <property type="entry name" value="TRANSCRIPTIONAL REGULATOR REDD-RELATED"/>
    <property type="match status" value="1"/>
</dbReference>
<dbReference type="Pfam" id="PF03704">
    <property type="entry name" value="BTAD"/>
    <property type="match status" value="1"/>
</dbReference>
<organism evidence="3 4">
    <name type="scientific">Roseibium alexandrii (strain DSM 17067 / NCIMB 14079 / DFL-11)</name>
    <name type="common">Labrenzia alexandrii</name>
    <dbReference type="NCBI Taxonomy" id="244592"/>
    <lineage>
        <taxon>Bacteria</taxon>
        <taxon>Pseudomonadati</taxon>
        <taxon>Pseudomonadota</taxon>
        <taxon>Alphaproteobacteria</taxon>
        <taxon>Hyphomicrobiales</taxon>
        <taxon>Stappiaceae</taxon>
        <taxon>Roseibium</taxon>
    </lineage>
</organism>
<dbReference type="Proteomes" id="UP000004703">
    <property type="component" value="Chromosome"/>
</dbReference>
<feature type="region of interest" description="Disordered" evidence="1">
    <location>
        <begin position="224"/>
        <end position="244"/>
    </location>
</feature>
<evidence type="ECO:0000256" key="1">
    <source>
        <dbReference type="SAM" id="MobiDB-lite"/>
    </source>
</evidence>
<dbReference type="InterPro" id="IPR011990">
    <property type="entry name" value="TPR-like_helical_dom_sf"/>
</dbReference>
<evidence type="ECO:0000259" key="2">
    <source>
        <dbReference type="SMART" id="SM01043"/>
    </source>
</evidence>
<accession>A0A5E8H0I9</accession>
<dbReference type="Gene3D" id="1.25.40.10">
    <property type="entry name" value="Tetratricopeptide repeat domain"/>
    <property type="match status" value="2"/>
</dbReference>
<dbReference type="PANTHER" id="PTHR35807:SF3">
    <property type="entry name" value="BLL5740 PROTEIN"/>
    <property type="match status" value="1"/>
</dbReference>
<dbReference type="RefSeq" id="WP_167578952.1">
    <property type="nucleotide sequence ID" value="NZ_CM011002.1"/>
</dbReference>
<sequence>MGADGDPVATKTRKALAILGYVSRISDLSASREAVADLLWSSAAGHKGMQSLRQALKQLKTAEKTAGLDVVKSEGGHIHIAAGSLPTDLVHLLEHLNASDSPDFEAARALWRGDYLAGFEDIDPVFTDWLLIERQRIRDEVIDATLKHLSGAIVAAATPGAEAAAHFLLHMDPAFEPAHRALIRIYLNRGQPERAEQQLRACERELKELDGVPEQETRDLLRILSENDNKPSSSMDSGLDKSVGRDGRKVSVSFQFGNGVGNDSVRLPSVSVIAGREETKKHLDGLHLEEEITAGLSAYRAFDLYQSEYFGSEEGPSLSMLQSDELGSYLLRFQHNERSGNVSIQFEDRNDGRIVFSEIVDPGKWDSIQVAASQIVNRIHLYSQVKLRRPNNNTVYGKWCQAENFMIEFNQRSDAKALELLSEIERQHSAFSMIYSARALIALKNLVYYAARDDAASLSIDEIRMLTERAVSLDAWQPINQRAHGWALIHAGMPDQASRAFLQAGRLNSVDPINMMSVAEGLAFSGNVGQALEYAENAMKIFSSVPRMFYEYYSHVYFAAEDYENANRMIERAAYNNLTGLTVRVAALIGGGREREAVDLLRRTRDTYGNKYLEDGTDRFMDRLNFFWEPKTRANYEKGVQMVKRFLLGDPTSVS</sequence>
<gene>
    <name evidence="3" type="ORF">SADFL11_2567</name>
</gene>
<dbReference type="SUPFAM" id="SSF48452">
    <property type="entry name" value="TPR-like"/>
    <property type="match status" value="1"/>
</dbReference>
<dbReference type="InterPro" id="IPR051677">
    <property type="entry name" value="AfsR-DnrI-RedD_regulator"/>
</dbReference>
<evidence type="ECO:0000313" key="4">
    <source>
        <dbReference type="Proteomes" id="UP000004703"/>
    </source>
</evidence>
<dbReference type="SUPFAM" id="SSF81901">
    <property type="entry name" value="HCP-like"/>
    <property type="match status" value="1"/>
</dbReference>